<dbReference type="AlphaFoldDB" id="A0AAJ1D2T2"/>
<dbReference type="EMBL" id="JANFVX010000014">
    <property type="protein sequence ID" value="MCW0345321.1"/>
    <property type="molecule type" value="Genomic_DNA"/>
</dbReference>
<protein>
    <submittedName>
        <fullName evidence="1">Uncharacterized protein</fullName>
    </submittedName>
</protein>
<proteinExistence type="predicted"/>
<accession>A0AAJ1D2T2</accession>
<sequence length="66" mass="7314">MGSRVDTREKAFELTGIVTSQLLSIKDGVMREDIISALNRLSQETSDWAVRAGCVKAVKMMRSRGN</sequence>
<comment type="caution">
    <text evidence="1">The sequence shown here is derived from an EMBL/GenBank/DDBJ whole genome shotgun (WGS) entry which is preliminary data.</text>
</comment>
<gene>
    <name evidence="1" type="ORF">NB703_003414</name>
</gene>
<name>A0AAJ1D2T2_PANAN</name>
<organism evidence="1 2">
    <name type="scientific">Pantoea ananas</name>
    <name type="common">Erwinia uredovora</name>
    <dbReference type="NCBI Taxonomy" id="553"/>
    <lineage>
        <taxon>Bacteria</taxon>
        <taxon>Pseudomonadati</taxon>
        <taxon>Pseudomonadota</taxon>
        <taxon>Gammaproteobacteria</taxon>
        <taxon>Enterobacterales</taxon>
        <taxon>Erwiniaceae</taxon>
        <taxon>Pantoea</taxon>
    </lineage>
</organism>
<evidence type="ECO:0000313" key="1">
    <source>
        <dbReference type="EMBL" id="MCW0345321.1"/>
    </source>
</evidence>
<dbReference type="Proteomes" id="UP001208888">
    <property type="component" value="Unassembled WGS sequence"/>
</dbReference>
<evidence type="ECO:0000313" key="2">
    <source>
        <dbReference type="Proteomes" id="UP001208888"/>
    </source>
</evidence>
<dbReference type="RefSeq" id="WP_028724184.1">
    <property type="nucleotide sequence ID" value="NZ_CP020943.2"/>
</dbReference>
<reference evidence="1" key="1">
    <citation type="submission" date="2022-06" db="EMBL/GenBank/DDBJ databases">
        <title>Dynamics of rice microbiomes reveals core vertical transmitted seed endophytes.</title>
        <authorList>
            <person name="Liao K."/>
            <person name="Zhang X."/>
        </authorList>
    </citation>
    <scope>NUCLEOTIDE SEQUENCE</scope>
    <source>
        <strain evidence="1">JT1-17</strain>
    </source>
</reference>